<gene>
    <name evidence="1" type="ORF">FM121_13450</name>
</gene>
<dbReference type="RefSeq" id="WP_086952716.1">
    <property type="nucleotide sequence ID" value="NZ_FWFD01000019.1"/>
</dbReference>
<evidence type="ECO:0000313" key="1">
    <source>
        <dbReference type="EMBL" id="SLM87098.1"/>
    </source>
</evidence>
<reference evidence="2" key="1">
    <citation type="submission" date="2017-02" db="EMBL/GenBank/DDBJ databases">
        <authorList>
            <person name="Dridi B."/>
        </authorList>
    </citation>
    <scope>NUCLEOTIDE SEQUENCE [LARGE SCALE GENOMIC DNA]</scope>
    <source>
        <strain evidence="2">bH819</strain>
    </source>
</reference>
<dbReference type="AlphaFoldDB" id="A0A1X6WS61"/>
<sequence>MIEKKLVSVIQCIDNNQDDLKLVETIVFNTIALNLKVSNDLNGEGCVVTSMILDRESAKELGEALLNWVSE</sequence>
<dbReference type="Proteomes" id="UP000195918">
    <property type="component" value="Unassembled WGS sequence"/>
</dbReference>
<evidence type="ECO:0000313" key="2">
    <source>
        <dbReference type="Proteomes" id="UP000195918"/>
    </source>
</evidence>
<keyword evidence="2" id="KW-1185">Reference proteome</keyword>
<organism evidence="1 2">
    <name type="scientific">Vagococcus fluvialis bH819</name>
    <dbReference type="NCBI Taxonomy" id="1255619"/>
    <lineage>
        <taxon>Bacteria</taxon>
        <taxon>Bacillati</taxon>
        <taxon>Bacillota</taxon>
        <taxon>Bacilli</taxon>
        <taxon>Lactobacillales</taxon>
        <taxon>Enterococcaceae</taxon>
        <taxon>Vagococcus</taxon>
    </lineage>
</organism>
<protein>
    <submittedName>
        <fullName evidence="1">Uncharacterized protein</fullName>
    </submittedName>
</protein>
<dbReference type="EMBL" id="FWFD01000019">
    <property type="protein sequence ID" value="SLM87098.1"/>
    <property type="molecule type" value="Genomic_DNA"/>
</dbReference>
<name>A0A1X6WS61_9ENTE</name>
<accession>A0A1X6WS61</accession>
<proteinExistence type="predicted"/>